<organism evidence="10 11">
    <name type="scientific">Rhizoctonia solani</name>
    <dbReference type="NCBI Taxonomy" id="456999"/>
    <lineage>
        <taxon>Eukaryota</taxon>
        <taxon>Fungi</taxon>
        <taxon>Dikarya</taxon>
        <taxon>Basidiomycota</taxon>
        <taxon>Agaricomycotina</taxon>
        <taxon>Agaricomycetes</taxon>
        <taxon>Cantharellales</taxon>
        <taxon>Ceratobasidiaceae</taxon>
        <taxon>Rhizoctonia</taxon>
    </lineage>
</organism>
<keyword evidence="5 7" id="KW-0472">Membrane</keyword>
<dbReference type="PANTHER" id="PTHR22950:SF666">
    <property type="entry name" value="VACUOLAR AMINO ACID TRANSPORTER 4"/>
    <property type="match status" value="1"/>
</dbReference>
<dbReference type="EMBL" id="CAJMWX010000369">
    <property type="protein sequence ID" value="CAE6414813.1"/>
    <property type="molecule type" value="Genomic_DNA"/>
</dbReference>
<dbReference type="AlphaFoldDB" id="A0A8H3H7P1"/>
<feature type="transmembrane region" description="Helical" evidence="7">
    <location>
        <begin position="349"/>
        <end position="371"/>
    </location>
</feature>
<sequence>MSNNSPSPMNIGGRGSPRDEPQGTPGDRRYGTPPVANIPPRVFDSSAGTNYGSVPQRPPFNPEPISGSGTATPTLNGDDDSDRARVVRRHLVSAEERSERRPSAGGISLARPQFLSRRPSSGAGSTSQNPPPGPDLEEPFPIPYGSHGGDVTHEIYKWHAEQGRENLRRPRSVSFSGPEVTVDPAFRHIREPGGFRRNYMVLAAREQGQEDPRMLHNFIEFLYLYGHFAGEDLEEEEEDDAGTPPSDEERGPLLEGARTDEPDSQLIHRSVASLKPSERTPLMSRSMSMSQSHASIRRRRRQSVGSHGDATVTQAVLMASPSEILRRNWCALFGKSIPDYVCRFYNGGMLFSTVVLVVIALVSLWSFLLLVHAKFAVSGSFGDIGGALYGNWMRQLILASIVISQLGFVSAYLIFVAENLQAFILAVSKCQHLVSTTTLIFVQLVIFIPLSLVRNLAKLSTTALVADGFILVGLVYLFSMEAKVISDRGGVADIKWFNEKDFPLLIGTAVFSFEGVGLVIPITDAMREPRKFPKVLTGVMLFLVVLFGGAGALAYAAFGSKIETVVLKNLPQSSKPVQTVQFLYSLAILLSTPLQLFPALRILETALFVKSGKTSLRVKWTKNAFRLLVVLGCVGVSIFGAKDLDKFVSFVGSCACVPLCFVYPAMLHYKAVAKTRFQKGSDIALMVFGMAAAMYTSFQTIKLMAAPSGPAEPVGHCIPPVEPGSGNGPDSPFWPGGRFF</sequence>
<feature type="compositionally biased region" description="Basic and acidic residues" evidence="6">
    <location>
        <begin position="92"/>
        <end position="102"/>
    </location>
</feature>
<evidence type="ECO:0000256" key="3">
    <source>
        <dbReference type="ARBA" id="ARBA00022692"/>
    </source>
</evidence>
<feature type="region of interest" description="Disordered" evidence="6">
    <location>
        <begin position="233"/>
        <end position="308"/>
    </location>
</feature>
<accession>A0A8H3H7P1</accession>
<keyword evidence="3 7" id="KW-0812">Transmembrane</keyword>
<feature type="transmembrane region" description="Helical" evidence="7">
    <location>
        <begin position="433"/>
        <end position="452"/>
    </location>
</feature>
<comment type="caution">
    <text evidence="10">The sequence shown here is derived from an EMBL/GenBank/DDBJ whole genome shotgun (WGS) entry which is preliminary data.</text>
</comment>
<evidence type="ECO:0000256" key="2">
    <source>
        <dbReference type="ARBA" id="ARBA00008066"/>
    </source>
</evidence>
<dbReference type="GO" id="GO:0015179">
    <property type="term" value="F:L-amino acid transmembrane transporter activity"/>
    <property type="evidence" value="ECO:0007669"/>
    <property type="project" value="TreeGrafter"/>
</dbReference>
<keyword evidence="4 7" id="KW-1133">Transmembrane helix</keyword>
<evidence type="ECO:0000256" key="6">
    <source>
        <dbReference type="SAM" id="MobiDB-lite"/>
    </source>
</evidence>
<feature type="transmembrane region" description="Helical" evidence="7">
    <location>
        <begin position="464"/>
        <end position="482"/>
    </location>
</feature>
<feature type="transmembrane region" description="Helical" evidence="7">
    <location>
        <begin position="502"/>
        <end position="523"/>
    </location>
</feature>
<dbReference type="PANTHER" id="PTHR22950">
    <property type="entry name" value="AMINO ACID TRANSPORTER"/>
    <property type="match status" value="1"/>
</dbReference>
<dbReference type="Proteomes" id="UP000663861">
    <property type="component" value="Unassembled WGS sequence"/>
</dbReference>
<evidence type="ECO:0000256" key="4">
    <source>
        <dbReference type="ARBA" id="ARBA00022989"/>
    </source>
</evidence>
<name>A0A8H3H7P1_9AGAM</name>
<feature type="compositionally biased region" description="Low complexity" evidence="6">
    <location>
        <begin position="283"/>
        <end position="294"/>
    </location>
</feature>
<feature type="compositionally biased region" description="Polar residues" evidence="6">
    <location>
        <begin position="118"/>
        <end position="128"/>
    </location>
</feature>
<proteinExistence type="inferred from homology"/>
<feature type="transmembrane region" description="Helical" evidence="7">
    <location>
        <begin position="624"/>
        <end position="641"/>
    </location>
</feature>
<dbReference type="InterPro" id="IPR013057">
    <property type="entry name" value="AA_transpt_TM"/>
</dbReference>
<dbReference type="OrthoDB" id="3265667at2759"/>
<protein>
    <recommendedName>
        <fullName evidence="8">Amino acid transporter transmembrane domain-containing protein</fullName>
    </recommendedName>
</protein>
<feature type="domain" description="Amino acid transporter transmembrane" evidence="8">
    <location>
        <begin position="344"/>
        <end position="701"/>
    </location>
</feature>
<evidence type="ECO:0000256" key="5">
    <source>
        <dbReference type="ARBA" id="ARBA00023136"/>
    </source>
</evidence>
<feature type="compositionally biased region" description="Basic and acidic residues" evidence="6">
    <location>
        <begin position="247"/>
        <end position="261"/>
    </location>
</feature>
<comment type="subcellular location">
    <subcellularLocation>
        <location evidence="1">Membrane</location>
        <topology evidence="1">Multi-pass membrane protein</topology>
    </subcellularLocation>
</comment>
<comment type="similarity">
    <text evidence="2">Belongs to the amino acid/polyamine transporter 2 family.</text>
</comment>
<evidence type="ECO:0000256" key="7">
    <source>
        <dbReference type="SAM" id="Phobius"/>
    </source>
</evidence>
<dbReference type="Proteomes" id="UP000663888">
    <property type="component" value="Unassembled WGS sequence"/>
</dbReference>
<gene>
    <name evidence="10" type="ORF">RDB_LOCUS103999</name>
    <name evidence="9" type="ORF">RDB_LOCUS15547</name>
</gene>
<feature type="transmembrane region" description="Helical" evidence="7">
    <location>
        <begin position="582"/>
        <end position="603"/>
    </location>
</feature>
<reference evidence="10" key="1">
    <citation type="submission" date="2021-01" db="EMBL/GenBank/DDBJ databases">
        <authorList>
            <person name="Kaushik A."/>
        </authorList>
    </citation>
    <scope>NUCLEOTIDE SEQUENCE</scope>
    <source>
        <strain evidence="9">AG4-R118</strain>
        <strain evidence="10">AG4-RS23</strain>
    </source>
</reference>
<feature type="transmembrane region" description="Helical" evidence="7">
    <location>
        <begin position="535"/>
        <end position="558"/>
    </location>
</feature>
<feature type="compositionally biased region" description="Basic and acidic residues" evidence="6">
    <location>
        <begin position="16"/>
        <end position="30"/>
    </location>
</feature>
<dbReference type="Pfam" id="PF01490">
    <property type="entry name" value="Aa_trans"/>
    <property type="match status" value="1"/>
</dbReference>
<dbReference type="GO" id="GO:0005774">
    <property type="term" value="C:vacuolar membrane"/>
    <property type="evidence" value="ECO:0007669"/>
    <property type="project" value="TreeGrafter"/>
</dbReference>
<evidence type="ECO:0000313" key="11">
    <source>
        <dbReference type="Proteomes" id="UP000663861"/>
    </source>
</evidence>
<evidence type="ECO:0000313" key="9">
    <source>
        <dbReference type="EMBL" id="CAE6414813.1"/>
    </source>
</evidence>
<dbReference type="EMBL" id="CAJMWY010002233">
    <property type="protein sequence ID" value="CAE6485522.1"/>
    <property type="molecule type" value="Genomic_DNA"/>
</dbReference>
<evidence type="ECO:0000313" key="10">
    <source>
        <dbReference type="EMBL" id="CAE6485522.1"/>
    </source>
</evidence>
<feature type="transmembrane region" description="Helical" evidence="7">
    <location>
        <begin position="392"/>
        <end position="413"/>
    </location>
</feature>
<evidence type="ECO:0000256" key="1">
    <source>
        <dbReference type="ARBA" id="ARBA00004141"/>
    </source>
</evidence>
<evidence type="ECO:0000259" key="8">
    <source>
        <dbReference type="Pfam" id="PF01490"/>
    </source>
</evidence>
<feature type="transmembrane region" description="Helical" evidence="7">
    <location>
        <begin position="647"/>
        <end position="669"/>
    </location>
</feature>
<feature type="region of interest" description="Disordered" evidence="6">
    <location>
        <begin position="1"/>
        <end position="148"/>
    </location>
</feature>